<dbReference type="InterPro" id="IPR043472">
    <property type="entry name" value="Macro_dom-like"/>
</dbReference>
<keyword evidence="2 8" id="KW-0031">Aminopeptidase</keyword>
<dbReference type="GO" id="GO:0070006">
    <property type="term" value="F:metalloaminopeptidase activity"/>
    <property type="evidence" value="ECO:0007669"/>
    <property type="project" value="InterPro"/>
</dbReference>
<proteinExistence type="inferred from homology"/>
<dbReference type="AlphaFoldDB" id="A0A256GMQ2"/>
<reference evidence="8 9" key="1">
    <citation type="submission" date="2017-07" db="EMBL/GenBank/DDBJ databases">
        <title>Phylogenetic study on the rhizospheric bacterium Ochrobactrum sp. A44.</title>
        <authorList>
            <person name="Krzyzanowska D.M."/>
            <person name="Ossowicki A."/>
            <person name="Rajewska M."/>
            <person name="Maciag T."/>
            <person name="Kaczynski Z."/>
            <person name="Czerwicka M."/>
            <person name="Jafra S."/>
        </authorList>
    </citation>
    <scope>NUCLEOTIDE SEQUENCE [LARGE SCALE GENOMIC DNA]</scope>
    <source>
        <strain evidence="8 9">CCUG 30717</strain>
    </source>
</reference>
<dbReference type="InterPro" id="IPR048816">
    <property type="entry name" value="Peptidase_M17_N_1"/>
</dbReference>
<evidence type="ECO:0000313" key="9">
    <source>
        <dbReference type="Proteomes" id="UP000216188"/>
    </source>
</evidence>
<evidence type="ECO:0000259" key="6">
    <source>
        <dbReference type="PROSITE" id="PS00631"/>
    </source>
</evidence>
<evidence type="ECO:0000313" key="7">
    <source>
        <dbReference type="EMBL" id="NNV21411.1"/>
    </source>
</evidence>
<protein>
    <submittedName>
        <fullName evidence="8">Cytosol aminopeptidase family, N-terminal domain protein</fullName>
    </submittedName>
    <submittedName>
        <fullName evidence="7">Leucyl aminopeptidase family protein</fullName>
    </submittedName>
</protein>
<sequence length="460" mass="48909">MTVEIVAAKSADSRPIWFIGKNKTEQTALTSDVQAWAKANDFNGESGRILVLPGKDGTIAGALFGTGDDDQGGQSQLLAGKLARGLPEGDWHIENKPDHAELVTLAFLMGGYSFTRYRKGSDKTIRLAVPAGVNATETQHIADAVTLARDLINTPTNDMGPDALEQAARDLASRNGAKVSTIEGDALLKQNFPMIHAVGRAGSIAPRLIDLTWGKDSDPKITLVGKGVCFDTGGLDIKPASGMLLMKKDMGGAANVLGLASIIMNAKLPVRLRVLIPAVENSIAGNAFRPSDILQSRKGLSVEIGNTDAEGRLLLADALTLADEEEPELIIDMATLTGAARVALGPDLPPFYTHDDALAAAIAEKADETADPLWRMPLWAPYAQKLSSRVADINNVTTDGFAGSVTAALFLSRFVEKAKSWAHFDIYGWVPVEKPASPVGGEAQAIRALYALLKHKYPAK</sequence>
<dbReference type="STRING" id="419475.A8A54_18170"/>
<dbReference type="Gene3D" id="3.40.630.10">
    <property type="entry name" value="Zn peptidases"/>
    <property type="match status" value="1"/>
</dbReference>
<organism evidence="8 9">
    <name type="scientific">Brucella pseudogrignonensis</name>
    <dbReference type="NCBI Taxonomy" id="419475"/>
    <lineage>
        <taxon>Bacteria</taxon>
        <taxon>Pseudomonadati</taxon>
        <taxon>Pseudomonadota</taxon>
        <taxon>Alphaproteobacteria</taxon>
        <taxon>Hyphomicrobiales</taxon>
        <taxon>Brucellaceae</taxon>
        <taxon>Brucella/Ochrobactrum group</taxon>
        <taxon>Brucella</taxon>
    </lineage>
</organism>
<dbReference type="PANTHER" id="PTHR11963">
    <property type="entry name" value="LEUCINE AMINOPEPTIDASE-RELATED"/>
    <property type="match status" value="1"/>
</dbReference>
<comment type="caution">
    <text evidence="8">The sequence shown here is derived from an EMBL/GenBank/DDBJ whole genome shotgun (WGS) entry which is preliminary data.</text>
</comment>
<dbReference type="Pfam" id="PF00883">
    <property type="entry name" value="Peptidase_M17"/>
    <property type="match status" value="1"/>
</dbReference>
<comment type="similarity">
    <text evidence="1">Belongs to the peptidase M17 family.</text>
</comment>
<dbReference type="Gene3D" id="3.40.220.10">
    <property type="entry name" value="Leucine Aminopeptidase, subunit E, domain 1"/>
    <property type="match status" value="1"/>
</dbReference>
<evidence type="ECO:0000313" key="8">
    <source>
        <dbReference type="EMBL" id="OYR27861.1"/>
    </source>
</evidence>
<reference evidence="7 10" key="2">
    <citation type="submission" date="2018-11" db="EMBL/GenBank/DDBJ databases">
        <title>Genome sequencing and analysis.</title>
        <authorList>
            <person name="Huang Y.-T."/>
        </authorList>
    </citation>
    <scope>NUCLEOTIDE SEQUENCE [LARGE SCALE GENOMIC DNA]</scope>
    <source>
        <strain evidence="7 10">SHIN</strain>
    </source>
</reference>
<evidence type="ECO:0000256" key="1">
    <source>
        <dbReference type="ARBA" id="ARBA00009528"/>
    </source>
</evidence>
<evidence type="ECO:0000256" key="2">
    <source>
        <dbReference type="ARBA" id="ARBA00022438"/>
    </source>
</evidence>
<evidence type="ECO:0000256" key="5">
    <source>
        <dbReference type="ARBA" id="ARBA00023211"/>
    </source>
</evidence>
<feature type="domain" description="Cytosol aminopeptidase" evidence="6">
    <location>
        <begin position="306"/>
        <end position="313"/>
    </location>
</feature>
<dbReference type="EMBL" id="NNRM01000017">
    <property type="protein sequence ID" value="OYR27861.1"/>
    <property type="molecule type" value="Genomic_DNA"/>
</dbReference>
<dbReference type="EMBL" id="PKQI01000002">
    <property type="protein sequence ID" value="NNV21411.1"/>
    <property type="molecule type" value="Genomic_DNA"/>
</dbReference>
<evidence type="ECO:0000256" key="4">
    <source>
        <dbReference type="ARBA" id="ARBA00022801"/>
    </source>
</evidence>
<dbReference type="RefSeq" id="WP_007872883.1">
    <property type="nucleotide sequence ID" value="NZ_CAXURC020000001.1"/>
</dbReference>
<dbReference type="GO" id="GO:0006508">
    <property type="term" value="P:proteolysis"/>
    <property type="evidence" value="ECO:0007669"/>
    <property type="project" value="UniProtKB-KW"/>
</dbReference>
<dbReference type="Proteomes" id="UP000216188">
    <property type="component" value="Unassembled WGS sequence"/>
</dbReference>
<dbReference type="InterPro" id="IPR011356">
    <property type="entry name" value="Leucine_aapep/pepB"/>
</dbReference>
<keyword evidence="3" id="KW-0645">Protease</keyword>
<dbReference type="Proteomes" id="UP000526233">
    <property type="component" value="Unassembled WGS sequence"/>
</dbReference>
<dbReference type="PANTHER" id="PTHR11963:SF20">
    <property type="entry name" value="PEPTIDASE B"/>
    <property type="match status" value="1"/>
</dbReference>
<evidence type="ECO:0000256" key="3">
    <source>
        <dbReference type="ARBA" id="ARBA00022670"/>
    </source>
</evidence>
<dbReference type="CDD" id="cd00433">
    <property type="entry name" value="Peptidase_M17"/>
    <property type="match status" value="1"/>
</dbReference>
<dbReference type="PRINTS" id="PR00481">
    <property type="entry name" value="LAMNOPPTDASE"/>
</dbReference>
<keyword evidence="9" id="KW-1185">Reference proteome</keyword>
<name>A0A256GMQ2_9HYPH</name>
<gene>
    <name evidence="8" type="ORF">CEV34_1574</name>
    <name evidence="7" type="ORF">EHE22_13350</name>
</gene>
<accession>A0A256GMQ2</accession>
<dbReference type="SUPFAM" id="SSF53187">
    <property type="entry name" value="Zn-dependent exopeptidases"/>
    <property type="match status" value="1"/>
</dbReference>
<dbReference type="GO" id="GO:0030145">
    <property type="term" value="F:manganese ion binding"/>
    <property type="evidence" value="ECO:0007669"/>
    <property type="project" value="InterPro"/>
</dbReference>
<dbReference type="GO" id="GO:0005737">
    <property type="term" value="C:cytoplasm"/>
    <property type="evidence" value="ECO:0007669"/>
    <property type="project" value="InterPro"/>
</dbReference>
<keyword evidence="5" id="KW-0464">Manganese</keyword>
<keyword evidence="4" id="KW-0378">Hydrolase</keyword>
<dbReference type="InterPro" id="IPR000819">
    <property type="entry name" value="Peptidase_M17_C"/>
</dbReference>
<dbReference type="PROSITE" id="PS00631">
    <property type="entry name" value="CYTOSOL_AP"/>
    <property type="match status" value="1"/>
</dbReference>
<evidence type="ECO:0000313" key="10">
    <source>
        <dbReference type="Proteomes" id="UP000526233"/>
    </source>
</evidence>
<dbReference type="Pfam" id="PF21337">
    <property type="entry name" value="Peptidase_M17_N_1"/>
    <property type="match status" value="1"/>
</dbReference>